<gene>
    <name evidence="2" type="ORF">DWW02_28445</name>
</gene>
<dbReference type="RefSeq" id="WP_118019672.1">
    <property type="nucleotide sequence ID" value="NZ_QRZM01000025.1"/>
</dbReference>
<accession>A0A412YTF8</accession>
<proteinExistence type="predicted"/>
<evidence type="ECO:0000313" key="2">
    <source>
        <dbReference type="EMBL" id="RGV69126.1"/>
    </source>
</evidence>
<reference evidence="2 3" key="1">
    <citation type="submission" date="2018-08" db="EMBL/GenBank/DDBJ databases">
        <title>A genome reference for cultivated species of the human gut microbiota.</title>
        <authorList>
            <person name="Zou Y."/>
            <person name="Xue W."/>
            <person name="Luo G."/>
        </authorList>
    </citation>
    <scope>NUCLEOTIDE SEQUENCE [LARGE SCALE GENOMIC DNA]</scope>
    <source>
        <strain evidence="2 3">AF14-18</strain>
    </source>
</reference>
<dbReference type="EMBL" id="QRZM01000025">
    <property type="protein sequence ID" value="RGV69126.1"/>
    <property type="molecule type" value="Genomic_DNA"/>
</dbReference>
<organism evidence="2 3">
    <name type="scientific">Enterocloster bolteae</name>
    <dbReference type="NCBI Taxonomy" id="208479"/>
    <lineage>
        <taxon>Bacteria</taxon>
        <taxon>Bacillati</taxon>
        <taxon>Bacillota</taxon>
        <taxon>Clostridia</taxon>
        <taxon>Lachnospirales</taxon>
        <taxon>Lachnospiraceae</taxon>
        <taxon>Enterocloster</taxon>
    </lineage>
</organism>
<protein>
    <submittedName>
        <fullName evidence="2">ImmA/IrrE family metallo-endopeptidase</fullName>
    </submittedName>
</protein>
<dbReference type="Proteomes" id="UP000284543">
    <property type="component" value="Unassembled WGS sequence"/>
</dbReference>
<evidence type="ECO:0000259" key="1">
    <source>
        <dbReference type="Pfam" id="PF06114"/>
    </source>
</evidence>
<evidence type="ECO:0000313" key="3">
    <source>
        <dbReference type="Proteomes" id="UP000284543"/>
    </source>
</evidence>
<name>A0A412YTF8_9FIRM</name>
<dbReference type="AlphaFoldDB" id="A0A412YTF8"/>
<sequence length="163" mass="18777">MTTYEELLDEASQNDVLVLENIHFESQSEGLINGKVIGLSDKLETSIEKACTTAEEMGHFHTTVGDILDLTKTENRKQENTARLWAYKRMVTLDKLISAWQCGCRNRFEIAEHLEVTEAFLQEAIDSYRTKIGISIVHNNYLITFEPTLNICRLVWIKVLKER</sequence>
<feature type="domain" description="IrrE N-terminal-like" evidence="1">
    <location>
        <begin position="26"/>
        <end position="124"/>
    </location>
</feature>
<comment type="caution">
    <text evidence="2">The sequence shown here is derived from an EMBL/GenBank/DDBJ whole genome shotgun (WGS) entry which is preliminary data.</text>
</comment>
<dbReference type="InterPro" id="IPR010359">
    <property type="entry name" value="IrrE_HExxH"/>
</dbReference>
<dbReference type="Pfam" id="PF06114">
    <property type="entry name" value="Peptidase_M78"/>
    <property type="match status" value="1"/>
</dbReference>